<dbReference type="EMBL" id="CAJZBQ010000008">
    <property type="protein sequence ID" value="CAG9312600.1"/>
    <property type="molecule type" value="Genomic_DNA"/>
</dbReference>
<evidence type="ECO:0000313" key="3">
    <source>
        <dbReference type="Proteomes" id="UP001162131"/>
    </source>
</evidence>
<name>A0AAU9IFH6_9CILI</name>
<evidence type="ECO:0000256" key="1">
    <source>
        <dbReference type="SAM" id="MobiDB-lite"/>
    </source>
</evidence>
<dbReference type="Proteomes" id="UP001162131">
    <property type="component" value="Unassembled WGS sequence"/>
</dbReference>
<proteinExistence type="predicted"/>
<keyword evidence="3" id="KW-1185">Reference proteome</keyword>
<gene>
    <name evidence="2" type="ORF">BSTOLATCC_MIC7129</name>
</gene>
<dbReference type="AlphaFoldDB" id="A0AAU9IFH6"/>
<comment type="caution">
    <text evidence="2">The sequence shown here is derived from an EMBL/GenBank/DDBJ whole genome shotgun (WGS) entry which is preliminary data.</text>
</comment>
<reference evidence="2" key="1">
    <citation type="submission" date="2021-09" db="EMBL/GenBank/DDBJ databases">
        <authorList>
            <consortium name="AG Swart"/>
            <person name="Singh M."/>
            <person name="Singh A."/>
            <person name="Seah K."/>
            <person name="Emmerich C."/>
        </authorList>
    </citation>
    <scope>NUCLEOTIDE SEQUENCE</scope>
    <source>
        <strain evidence="2">ATCC30299</strain>
    </source>
</reference>
<feature type="region of interest" description="Disordered" evidence="1">
    <location>
        <begin position="69"/>
        <end position="92"/>
    </location>
</feature>
<accession>A0AAU9IFH6</accession>
<feature type="compositionally biased region" description="Polar residues" evidence="1">
    <location>
        <begin position="70"/>
        <end position="92"/>
    </location>
</feature>
<protein>
    <submittedName>
        <fullName evidence="2">Uncharacterized protein</fullName>
    </submittedName>
</protein>
<organism evidence="2 3">
    <name type="scientific">Blepharisma stoltei</name>
    <dbReference type="NCBI Taxonomy" id="1481888"/>
    <lineage>
        <taxon>Eukaryota</taxon>
        <taxon>Sar</taxon>
        <taxon>Alveolata</taxon>
        <taxon>Ciliophora</taxon>
        <taxon>Postciliodesmatophora</taxon>
        <taxon>Heterotrichea</taxon>
        <taxon>Heterotrichida</taxon>
        <taxon>Blepharismidae</taxon>
        <taxon>Blepharisma</taxon>
    </lineage>
</organism>
<evidence type="ECO:0000313" key="2">
    <source>
        <dbReference type="EMBL" id="CAG9312600.1"/>
    </source>
</evidence>
<sequence length="92" mass="10863">MVYDENKITIKINGWSMGSFIINGSVKFENVIFDGKEQYIACDHEEYCEYCAYNTYNETDGYYYSDRNEPISQNLPNDYCRTDQTTDQSLFK</sequence>